<dbReference type="SUPFAM" id="SSF56672">
    <property type="entry name" value="DNA/RNA polymerases"/>
    <property type="match status" value="1"/>
</dbReference>
<evidence type="ECO:0000313" key="3">
    <source>
        <dbReference type="Proteomes" id="UP000596661"/>
    </source>
</evidence>
<dbReference type="Pfam" id="PF07727">
    <property type="entry name" value="RVT_2"/>
    <property type="match status" value="1"/>
</dbReference>
<dbReference type="InterPro" id="IPR043502">
    <property type="entry name" value="DNA/RNA_pol_sf"/>
</dbReference>
<name>A0A803QHV9_CANSA</name>
<dbReference type="EMBL" id="UZAU01000742">
    <property type="status" value="NOT_ANNOTATED_CDS"/>
    <property type="molecule type" value="Genomic_DNA"/>
</dbReference>
<dbReference type="CDD" id="cd09272">
    <property type="entry name" value="RNase_HI_RT_Ty1"/>
    <property type="match status" value="1"/>
</dbReference>
<feature type="domain" description="Reverse transcriptase Ty1/copia-type" evidence="1">
    <location>
        <begin position="34"/>
        <end position="222"/>
    </location>
</feature>
<protein>
    <recommendedName>
        <fullName evidence="1">Reverse transcriptase Ty1/copia-type domain-containing protein</fullName>
    </recommendedName>
</protein>
<dbReference type="Gramene" id="evm.model.09.947">
    <property type="protein sequence ID" value="cds.evm.model.09.947"/>
    <property type="gene ID" value="evm.TU.09.947"/>
</dbReference>
<keyword evidence="3" id="KW-1185">Reference proteome</keyword>
<dbReference type="Proteomes" id="UP000596661">
    <property type="component" value="Chromosome 9"/>
</dbReference>
<reference evidence="2" key="1">
    <citation type="submission" date="2018-11" db="EMBL/GenBank/DDBJ databases">
        <authorList>
            <person name="Grassa J C."/>
        </authorList>
    </citation>
    <scope>NUCLEOTIDE SEQUENCE [LARGE SCALE GENOMIC DNA]</scope>
</reference>
<reference evidence="2" key="2">
    <citation type="submission" date="2021-03" db="UniProtKB">
        <authorList>
            <consortium name="EnsemblPlants"/>
        </authorList>
    </citation>
    <scope>IDENTIFICATION</scope>
</reference>
<proteinExistence type="predicted"/>
<accession>A0A803QHV9</accession>
<organism evidence="2 3">
    <name type="scientific">Cannabis sativa</name>
    <name type="common">Hemp</name>
    <name type="synonym">Marijuana</name>
    <dbReference type="NCBI Taxonomy" id="3483"/>
    <lineage>
        <taxon>Eukaryota</taxon>
        <taxon>Viridiplantae</taxon>
        <taxon>Streptophyta</taxon>
        <taxon>Embryophyta</taxon>
        <taxon>Tracheophyta</taxon>
        <taxon>Spermatophyta</taxon>
        <taxon>Magnoliopsida</taxon>
        <taxon>eudicotyledons</taxon>
        <taxon>Gunneridae</taxon>
        <taxon>Pentapetalae</taxon>
        <taxon>rosids</taxon>
        <taxon>fabids</taxon>
        <taxon>Rosales</taxon>
        <taxon>Cannabaceae</taxon>
        <taxon>Cannabis</taxon>
    </lineage>
</organism>
<dbReference type="EnsemblPlants" id="evm.model.09.947">
    <property type="protein sequence ID" value="cds.evm.model.09.947"/>
    <property type="gene ID" value="evm.TU.09.947"/>
</dbReference>
<dbReference type="AlphaFoldDB" id="A0A803QHV9"/>
<dbReference type="PANTHER" id="PTHR11439">
    <property type="entry name" value="GAG-POL-RELATED RETROTRANSPOSON"/>
    <property type="match status" value="1"/>
</dbReference>
<evidence type="ECO:0000313" key="2">
    <source>
        <dbReference type="EnsemblPlants" id="cds.evm.model.09.947"/>
    </source>
</evidence>
<dbReference type="OMA" id="WAASIDT"/>
<sequence>MQYQQILAMLSQRTSDVAIRSQDDCPPLVSHFNVAKMVTIKLIIALAAIHDWFLHQLDVNNVFLHGDLHEDVYMTLPPGYCPKGHTLPANVVCKLKKSLYGLKQASTQWFEKFSNSMVEEGFKHSATNHSLFIKHFGTSFILLLLYVDDAIVVSKNLAEMQTLKTRLDSRFKLKDLGGLKYFLGLEIARSNKGIFMSQRGYALQLLEDLGHLGCKPASTPMEANIKLWDNGKDSLADPKLYKTIIGEGLFFATPSKVQLKAYTDLDWAASIDTRRSTTSFCIFIGDSIVSWKSKKQQTVSRSSA</sequence>
<evidence type="ECO:0000259" key="1">
    <source>
        <dbReference type="Pfam" id="PF07727"/>
    </source>
</evidence>
<dbReference type="PANTHER" id="PTHR11439:SF463">
    <property type="entry name" value="REVERSE TRANSCRIPTASE TY1_COPIA-TYPE DOMAIN-CONTAINING PROTEIN"/>
    <property type="match status" value="1"/>
</dbReference>
<dbReference type="InterPro" id="IPR013103">
    <property type="entry name" value="RVT_2"/>
</dbReference>